<dbReference type="InterPro" id="IPR016024">
    <property type="entry name" value="ARM-type_fold"/>
</dbReference>
<evidence type="ECO:0000313" key="2">
    <source>
        <dbReference type="Proteomes" id="UP000824263"/>
    </source>
</evidence>
<proteinExistence type="predicted"/>
<reference evidence="1" key="1">
    <citation type="journal article" date="2021" name="PeerJ">
        <title>Extensive microbial diversity within the chicken gut microbiome revealed by metagenomics and culture.</title>
        <authorList>
            <person name="Gilroy R."/>
            <person name="Ravi A."/>
            <person name="Getino M."/>
            <person name="Pursley I."/>
            <person name="Horton D.L."/>
            <person name="Alikhan N.F."/>
            <person name="Baker D."/>
            <person name="Gharbi K."/>
            <person name="Hall N."/>
            <person name="Watson M."/>
            <person name="Adriaenssens E.M."/>
            <person name="Foster-Nyarko E."/>
            <person name="Jarju S."/>
            <person name="Secka A."/>
            <person name="Antonio M."/>
            <person name="Oren A."/>
            <person name="Chaudhuri R.R."/>
            <person name="La Ragione R."/>
            <person name="Hildebrand F."/>
            <person name="Pallen M.J."/>
        </authorList>
    </citation>
    <scope>NUCLEOTIDE SEQUENCE</scope>
    <source>
        <strain evidence="1">ChiSxjej1B13-11762</strain>
    </source>
</reference>
<sequence length="241" mass="28230">MEQKHREVSDTTIFAEARERLIQNADQKYQEFHSSLVPGEEMAPILGCRVPFLRSLGKEIAKRDGRQYIQELAGAGPLYYEELVLWGVIIGYLKCGRDERVRLLDGFVPRIENWAVCDVSCVTYKFMQKDQEFWFSYLSGWLKREGEYEIRFALVCLLDFFVTEAFIDRVLEAAANADHEGYYVKMAAAWAISVCFVKFPEKTRPLLMKDRLDAVTRKKAIQKIRDSYRVSREEKEWLKQL</sequence>
<accession>A0A9D1R8J4</accession>
<reference evidence="1" key="2">
    <citation type="submission" date="2021-04" db="EMBL/GenBank/DDBJ databases">
        <authorList>
            <person name="Gilroy R."/>
        </authorList>
    </citation>
    <scope>NUCLEOTIDE SEQUENCE</scope>
    <source>
        <strain evidence="1">ChiSxjej1B13-11762</strain>
    </source>
</reference>
<dbReference type="PANTHER" id="PTHR34070">
    <property type="entry name" value="ARMADILLO-TYPE FOLD"/>
    <property type="match status" value="1"/>
</dbReference>
<dbReference type="Gene3D" id="1.25.10.90">
    <property type="match status" value="1"/>
</dbReference>
<dbReference type="SUPFAM" id="SSF48371">
    <property type="entry name" value="ARM repeat"/>
    <property type="match status" value="1"/>
</dbReference>
<evidence type="ECO:0000313" key="1">
    <source>
        <dbReference type="EMBL" id="HIW83706.1"/>
    </source>
</evidence>
<protein>
    <submittedName>
        <fullName evidence="1">DNA alkylation repair protein</fullName>
    </submittedName>
</protein>
<gene>
    <name evidence="1" type="ORF">H9873_05225</name>
</gene>
<dbReference type="Proteomes" id="UP000824263">
    <property type="component" value="Unassembled WGS sequence"/>
</dbReference>
<comment type="caution">
    <text evidence="1">The sequence shown here is derived from an EMBL/GenBank/DDBJ whole genome shotgun (WGS) entry which is preliminary data.</text>
</comment>
<organism evidence="1 2">
    <name type="scientific">Candidatus Dorea gallistercoris</name>
    <dbReference type="NCBI Taxonomy" id="2838542"/>
    <lineage>
        <taxon>Bacteria</taxon>
        <taxon>Bacillati</taxon>
        <taxon>Bacillota</taxon>
        <taxon>Clostridia</taxon>
        <taxon>Lachnospirales</taxon>
        <taxon>Lachnospiraceae</taxon>
        <taxon>Dorea</taxon>
    </lineage>
</organism>
<dbReference type="Pfam" id="PF08713">
    <property type="entry name" value="DNA_alkylation"/>
    <property type="match status" value="1"/>
</dbReference>
<dbReference type="PANTHER" id="PTHR34070:SF1">
    <property type="entry name" value="DNA ALKYLATION REPAIR PROTEIN"/>
    <property type="match status" value="1"/>
</dbReference>
<dbReference type="InterPro" id="IPR014825">
    <property type="entry name" value="DNA_alkylation"/>
</dbReference>
<dbReference type="EMBL" id="DXGF01000098">
    <property type="protein sequence ID" value="HIW83706.1"/>
    <property type="molecule type" value="Genomic_DNA"/>
</dbReference>
<dbReference type="CDD" id="cd06561">
    <property type="entry name" value="AlkD_like"/>
    <property type="match status" value="1"/>
</dbReference>
<dbReference type="AlphaFoldDB" id="A0A9D1R8J4"/>
<name>A0A9D1R8J4_9FIRM</name>